<sequence length="551" mass="62539">MFWRLGKLVLKNGAKSIKRFKSCHACGVPLQSRDSLKSGYYTPPKASPVSSKNAQLGDLRELKYLLFSQDLRSLQRPNNTSDFMAEETDHLKPTNKLVCKRCSDALHQNRHNAEDFRPFSAPEVCKHIPKDADVFHILPLAQFPLNFDSGLFLDPTYNASLLLSKGDQVTPDKAVLQRKAPPFFNDFLRTTLGVVSNKAVAFSATQNWNVQSVYSMLRGKSYLLGSPNSGKSTLINALLKRYGGYKYSESVAPREFKSPTNLVLQEGAGVSHIPNMTRNLQTYQIGEKKVNDLPGYSQNVENTPLDTFLEAKVLEKIRKTHLFTKSKLVRQKYTSVKGTDYGRCYTVSGIFYLVPPPGTINQVVNYIPGNEKQYHDIDKALSVAFNELNSNEGGALKQYVGVAKHMGSKDNYVRHVIPPFQGTVEIVMKDIGYFQLKATGKYHFSGLYEIWLPKGIEIIIREPIVRLIEQGFETHLESQGKKSAFPEKRPVFSSTYPMDVNEPDTLTKMKDMFLERTSNDIMSRRLIHHDPMDIVGQLQNNLPNLYWYYKW</sequence>
<dbReference type="GO" id="GO:0005525">
    <property type="term" value="F:GTP binding"/>
    <property type="evidence" value="ECO:0007669"/>
    <property type="project" value="InterPro"/>
</dbReference>
<dbReference type="GO" id="GO:0005739">
    <property type="term" value="C:mitochondrion"/>
    <property type="evidence" value="ECO:0007669"/>
    <property type="project" value="TreeGrafter"/>
</dbReference>
<proteinExistence type="predicted"/>
<dbReference type="OrthoDB" id="1696305at2759"/>
<dbReference type="InterPro" id="IPR050896">
    <property type="entry name" value="Mito_lipid_metab_GTPase"/>
</dbReference>
<evidence type="ECO:0000256" key="1">
    <source>
        <dbReference type="ARBA" id="ARBA00018901"/>
    </source>
</evidence>
<evidence type="ECO:0000313" key="5">
    <source>
        <dbReference type="EMBL" id="SCV05750.1"/>
    </source>
</evidence>
<evidence type="ECO:0000256" key="2">
    <source>
        <dbReference type="ARBA" id="ARBA00022946"/>
    </source>
</evidence>
<dbReference type="SUPFAM" id="SSF52540">
    <property type="entry name" value="P-loop containing nucleoside triphosphate hydrolases"/>
    <property type="match status" value="1"/>
</dbReference>
<protein>
    <recommendedName>
        <fullName evidence="1">Genetic interactor of prohibitins 3, mitochondrial</fullName>
    </recommendedName>
    <alternativeName>
        <fullName evidence="3">Found in mitochondrial proteome protein 38</fullName>
    </alternativeName>
</protein>
<accession>A0A1G4KMI0</accession>
<dbReference type="PANTHER" id="PTHR46434:SF1">
    <property type="entry name" value="GENETIC INTERACTOR OF PROHIBITINS 3, MITOCHONDRIAL"/>
    <property type="match status" value="1"/>
</dbReference>
<dbReference type="PROSITE" id="PS51721">
    <property type="entry name" value="G_CP"/>
    <property type="match status" value="1"/>
</dbReference>
<reference evidence="6" key="1">
    <citation type="submission" date="2016-03" db="EMBL/GenBank/DDBJ databases">
        <authorList>
            <person name="Devillers Hugo."/>
        </authorList>
    </citation>
    <scope>NUCLEOTIDE SEQUENCE [LARGE SCALE GENOMIC DNA]</scope>
</reference>
<dbReference type="Gene3D" id="3.40.50.300">
    <property type="entry name" value="P-loop containing nucleotide triphosphate hydrolases"/>
    <property type="match status" value="1"/>
</dbReference>
<keyword evidence="6" id="KW-1185">Reference proteome</keyword>
<evidence type="ECO:0000259" key="4">
    <source>
        <dbReference type="PROSITE" id="PS51721"/>
    </source>
</evidence>
<dbReference type="Proteomes" id="UP000189911">
    <property type="component" value="Chromosome H"/>
</dbReference>
<dbReference type="EMBL" id="LT598447">
    <property type="protein sequence ID" value="SCV05750.1"/>
    <property type="molecule type" value="Genomic_DNA"/>
</dbReference>
<evidence type="ECO:0000313" key="6">
    <source>
        <dbReference type="Proteomes" id="UP000189911"/>
    </source>
</evidence>
<dbReference type="InterPro" id="IPR030378">
    <property type="entry name" value="G_CP_dom"/>
</dbReference>
<dbReference type="AlphaFoldDB" id="A0A1G4KMI0"/>
<gene>
    <name evidence="5" type="ORF">LANO_0H14356G</name>
</gene>
<name>A0A1G4KMI0_9SACH</name>
<feature type="domain" description="CP-type G" evidence="4">
    <location>
        <begin position="113"/>
        <end position="299"/>
    </location>
</feature>
<keyword evidence="2" id="KW-0809">Transit peptide</keyword>
<dbReference type="InterPro" id="IPR027417">
    <property type="entry name" value="P-loop_NTPase"/>
</dbReference>
<dbReference type="PANTHER" id="PTHR46434">
    <property type="entry name" value="GENETIC INTERACTOR OF PROHIBITINS 3, MITOCHONDRIAL"/>
    <property type="match status" value="1"/>
</dbReference>
<evidence type="ECO:0000256" key="3">
    <source>
        <dbReference type="ARBA" id="ARBA00031834"/>
    </source>
</evidence>
<organism evidence="5 6">
    <name type="scientific">Lachancea nothofagi CBS 11611</name>
    <dbReference type="NCBI Taxonomy" id="1266666"/>
    <lineage>
        <taxon>Eukaryota</taxon>
        <taxon>Fungi</taxon>
        <taxon>Dikarya</taxon>
        <taxon>Ascomycota</taxon>
        <taxon>Saccharomycotina</taxon>
        <taxon>Saccharomycetes</taxon>
        <taxon>Saccharomycetales</taxon>
        <taxon>Saccharomycetaceae</taxon>
        <taxon>Lachancea</taxon>
    </lineage>
</organism>